<evidence type="ECO:0000313" key="2">
    <source>
        <dbReference type="Proteomes" id="UP000499080"/>
    </source>
</evidence>
<keyword evidence="2" id="KW-1185">Reference proteome</keyword>
<comment type="caution">
    <text evidence="1">The sequence shown here is derived from an EMBL/GenBank/DDBJ whole genome shotgun (WGS) entry which is preliminary data.</text>
</comment>
<sequence length="85" mass="9810">MDDANPLHFRISCSRDVRSRSEPMDSKLLPFPISVCSRDAGKGVQDKMEDELLHISILVLEILKVIQTRWTIDPSHFRFVILSRC</sequence>
<name>A0A4Y2AIV4_ARAVE</name>
<proteinExistence type="predicted"/>
<gene>
    <name evidence="1" type="ORF">AVEN_244869_1</name>
</gene>
<protein>
    <submittedName>
        <fullName evidence="1">Uncharacterized protein</fullName>
    </submittedName>
</protein>
<dbReference type="AlphaFoldDB" id="A0A4Y2AIV4"/>
<dbReference type="EMBL" id="BGPR01080637">
    <property type="protein sequence ID" value="GBL79547.1"/>
    <property type="molecule type" value="Genomic_DNA"/>
</dbReference>
<organism evidence="1 2">
    <name type="scientific">Araneus ventricosus</name>
    <name type="common">Orbweaver spider</name>
    <name type="synonym">Epeira ventricosa</name>
    <dbReference type="NCBI Taxonomy" id="182803"/>
    <lineage>
        <taxon>Eukaryota</taxon>
        <taxon>Metazoa</taxon>
        <taxon>Ecdysozoa</taxon>
        <taxon>Arthropoda</taxon>
        <taxon>Chelicerata</taxon>
        <taxon>Arachnida</taxon>
        <taxon>Araneae</taxon>
        <taxon>Araneomorphae</taxon>
        <taxon>Entelegynae</taxon>
        <taxon>Araneoidea</taxon>
        <taxon>Araneidae</taxon>
        <taxon>Araneus</taxon>
    </lineage>
</organism>
<dbReference type="Proteomes" id="UP000499080">
    <property type="component" value="Unassembled WGS sequence"/>
</dbReference>
<reference evidence="1 2" key="1">
    <citation type="journal article" date="2019" name="Sci. Rep.">
        <title>Orb-weaving spider Araneus ventricosus genome elucidates the spidroin gene catalogue.</title>
        <authorList>
            <person name="Kono N."/>
            <person name="Nakamura H."/>
            <person name="Ohtoshi R."/>
            <person name="Moran D.A.P."/>
            <person name="Shinohara A."/>
            <person name="Yoshida Y."/>
            <person name="Fujiwara M."/>
            <person name="Mori M."/>
            <person name="Tomita M."/>
            <person name="Arakawa K."/>
        </authorList>
    </citation>
    <scope>NUCLEOTIDE SEQUENCE [LARGE SCALE GENOMIC DNA]</scope>
</reference>
<evidence type="ECO:0000313" key="1">
    <source>
        <dbReference type="EMBL" id="GBL79547.1"/>
    </source>
</evidence>
<accession>A0A4Y2AIV4</accession>